<evidence type="ECO:0000313" key="1">
    <source>
        <dbReference type="EMBL" id="KAH3863130.1"/>
    </source>
</evidence>
<reference evidence="1" key="1">
    <citation type="journal article" date="2019" name="bioRxiv">
        <title>The Genome of the Zebra Mussel, Dreissena polymorpha: A Resource for Invasive Species Research.</title>
        <authorList>
            <person name="McCartney M.A."/>
            <person name="Auch B."/>
            <person name="Kono T."/>
            <person name="Mallez S."/>
            <person name="Zhang Y."/>
            <person name="Obille A."/>
            <person name="Becker A."/>
            <person name="Abrahante J.E."/>
            <person name="Garbe J."/>
            <person name="Badalamenti J.P."/>
            <person name="Herman A."/>
            <person name="Mangelson H."/>
            <person name="Liachko I."/>
            <person name="Sullivan S."/>
            <person name="Sone E.D."/>
            <person name="Koren S."/>
            <person name="Silverstein K.A.T."/>
            <person name="Beckman K.B."/>
            <person name="Gohl D.M."/>
        </authorList>
    </citation>
    <scope>NUCLEOTIDE SEQUENCE</scope>
    <source>
        <strain evidence="1">Duluth1</strain>
        <tissue evidence="1">Whole animal</tissue>
    </source>
</reference>
<proteinExistence type="predicted"/>
<accession>A0A9D4RE90</accession>
<organism evidence="1 2">
    <name type="scientific">Dreissena polymorpha</name>
    <name type="common">Zebra mussel</name>
    <name type="synonym">Mytilus polymorpha</name>
    <dbReference type="NCBI Taxonomy" id="45954"/>
    <lineage>
        <taxon>Eukaryota</taxon>
        <taxon>Metazoa</taxon>
        <taxon>Spiralia</taxon>
        <taxon>Lophotrochozoa</taxon>
        <taxon>Mollusca</taxon>
        <taxon>Bivalvia</taxon>
        <taxon>Autobranchia</taxon>
        <taxon>Heteroconchia</taxon>
        <taxon>Euheterodonta</taxon>
        <taxon>Imparidentia</taxon>
        <taxon>Neoheterodontei</taxon>
        <taxon>Myida</taxon>
        <taxon>Dreissenoidea</taxon>
        <taxon>Dreissenidae</taxon>
        <taxon>Dreissena</taxon>
    </lineage>
</organism>
<keyword evidence="2" id="KW-1185">Reference proteome</keyword>
<gene>
    <name evidence="1" type="ORF">DPMN_026108</name>
</gene>
<dbReference type="Proteomes" id="UP000828390">
    <property type="component" value="Unassembled WGS sequence"/>
</dbReference>
<protein>
    <submittedName>
        <fullName evidence="1">Uncharacterized protein</fullName>
    </submittedName>
</protein>
<evidence type="ECO:0000313" key="2">
    <source>
        <dbReference type="Proteomes" id="UP000828390"/>
    </source>
</evidence>
<sequence length="150" mass="17020">MLDVQTVYLLYDTLPGPKMNNKWPSGDHVFQQTGTIFELFHEDPTINVASTKTAPPPGSHVFPLIMTIFELVRDIYKIDAENVTSKVKMPPPHIFEFVRDINETNVLTKFHDDCAKIGTSRVFTRNTARPHGSHVFQGTGTIFELNQHII</sequence>
<dbReference type="EMBL" id="JAIWYP010000002">
    <property type="protein sequence ID" value="KAH3863130.1"/>
    <property type="molecule type" value="Genomic_DNA"/>
</dbReference>
<reference evidence="1" key="2">
    <citation type="submission" date="2020-11" db="EMBL/GenBank/DDBJ databases">
        <authorList>
            <person name="McCartney M.A."/>
            <person name="Auch B."/>
            <person name="Kono T."/>
            <person name="Mallez S."/>
            <person name="Becker A."/>
            <person name="Gohl D.M."/>
            <person name="Silverstein K.A.T."/>
            <person name="Koren S."/>
            <person name="Bechman K.B."/>
            <person name="Herman A."/>
            <person name="Abrahante J.E."/>
            <person name="Garbe J."/>
        </authorList>
    </citation>
    <scope>NUCLEOTIDE SEQUENCE</scope>
    <source>
        <strain evidence="1">Duluth1</strain>
        <tissue evidence="1">Whole animal</tissue>
    </source>
</reference>
<dbReference type="AlphaFoldDB" id="A0A9D4RE90"/>
<comment type="caution">
    <text evidence="1">The sequence shown here is derived from an EMBL/GenBank/DDBJ whole genome shotgun (WGS) entry which is preliminary data.</text>
</comment>
<name>A0A9D4RE90_DREPO</name>